<keyword evidence="2" id="KW-0805">Transcription regulation</keyword>
<evidence type="ECO:0000256" key="3">
    <source>
        <dbReference type="ARBA" id="ARBA00023125"/>
    </source>
</evidence>
<dbReference type="InterPro" id="IPR039420">
    <property type="entry name" value="WalR-like"/>
</dbReference>
<dbReference type="InterPro" id="IPR011006">
    <property type="entry name" value="CheY-like_superfamily"/>
</dbReference>
<keyword evidence="9" id="KW-1185">Reference proteome</keyword>
<evidence type="ECO:0000259" key="6">
    <source>
        <dbReference type="PROSITE" id="PS50043"/>
    </source>
</evidence>
<dbReference type="PROSITE" id="PS00622">
    <property type="entry name" value="HTH_LUXR_1"/>
    <property type="match status" value="1"/>
</dbReference>
<dbReference type="SUPFAM" id="SSF52172">
    <property type="entry name" value="CheY-like"/>
    <property type="match status" value="1"/>
</dbReference>
<dbReference type="Pfam" id="PF00196">
    <property type="entry name" value="GerE"/>
    <property type="match status" value="1"/>
</dbReference>
<dbReference type="InterPro" id="IPR016032">
    <property type="entry name" value="Sig_transdc_resp-reg_C-effctor"/>
</dbReference>
<evidence type="ECO:0000259" key="7">
    <source>
        <dbReference type="PROSITE" id="PS50110"/>
    </source>
</evidence>
<evidence type="ECO:0000256" key="4">
    <source>
        <dbReference type="ARBA" id="ARBA00023163"/>
    </source>
</evidence>
<dbReference type="PROSITE" id="PS50110">
    <property type="entry name" value="RESPONSE_REGULATORY"/>
    <property type="match status" value="1"/>
</dbReference>
<dbReference type="CDD" id="cd17535">
    <property type="entry name" value="REC_NarL-like"/>
    <property type="match status" value="1"/>
</dbReference>
<gene>
    <name evidence="8" type="ORF">V1351_09045</name>
</gene>
<dbReference type="SUPFAM" id="SSF46894">
    <property type="entry name" value="C-terminal effector domain of the bipartite response regulators"/>
    <property type="match status" value="1"/>
</dbReference>
<dbReference type="SMART" id="SM00448">
    <property type="entry name" value="REC"/>
    <property type="match status" value="1"/>
</dbReference>
<dbReference type="PRINTS" id="PR00038">
    <property type="entry name" value="HTHLUXR"/>
</dbReference>
<keyword evidence="4" id="KW-0804">Transcription</keyword>
<dbReference type="InterPro" id="IPR001789">
    <property type="entry name" value="Sig_transdc_resp-reg_receiver"/>
</dbReference>
<feature type="domain" description="HTH luxR-type" evidence="6">
    <location>
        <begin position="154"/>
        <end position="219"/>
    </location>
</feature>
<dbReference type="Pfam" id="PF00072">
    <property type="entry name" value="Response_reg"/>
    <property type="match status" value="1"/>
</dbReference>
<evidence type="ECO:0000256" key="5">
    <source>
        <dbReference type="PROSITE-ProRule" id="PRU00169"/>
    </source>
</evidence>
<dbReference type="InterPro" id="IPR058245">
    <property type="entry name" value="NreC/VraR/RcsB-like_REC"/>
</dbReference>
<dbReference type="CDD" id="cd06170">
    <property type="entry name" value="LuxR_C_like"/>
    <property type="match status" value="1"/>
</dbReference>
<proteinExistence type="predicted"/>
<evidence type="ECO:0000313" key="8">
    <source>
        <dbReference type="EMBL" id="WXB75119.1"/>
    </source>
</evidence>
<feature type="domain" description="Response regulatory" evidence="7">
    <location>
        <begin position="5"/>
        <end position="121"/>
    </location>
</feature>
<dbReference type="RefSeq" id="WP_338747832.1">
    <property type="nucleotide sequence ID" value="NZ_CP144913.1"/>
</dbReference>
<dbReference type="InterPro" id="IPR000792">
    <property type="entry name" value="Tscrpt_reg_LuxR_C"/>
</dbReference>
<protein>
    <submittedName>
        <fullName evidence="8">Response regulator transcription factor</fullName>
    </submittedName>
</protein>
<dbReference type="Proteomes" id="UP001382727">
    <property type="component" value="Chromosome"/>
</dbReference>
<evidence type="ECO:0000256" key="1">
    <source>
        <dbReference type="ARBA" id="ARBA00022553"/>
    </source>
</evidence>
<feature type="modified residue" description="4-aspartylphosphate" evidence="5">
    <location>
        <position position="56"/>
    </location>
</feature>
<dbReference type="PROSITE" id="PS50043">
    <property type="entry name" value="HTH_LUXR_2"/>
    <property type="match status" value="1"/>
</dbReference>
<organism evidence="8 9">
    <name type="scientific">Janibacter alittae</name>
    <dbReference type="NCBI Taxonomy" id="3115209"/>
    <lineage>
        <taxon>Bacteria</taxon>
        <taxon>Bacillati</taxon>
        <taxon>Actinomycetota</taxon>
        <taxon>Actinomycetes</taxon>
        <taxon>Micrococcales</taxon>
        <taxon>Intrasporangiaceae</taxon>
        <taxon>Janibacter</taxon>
    </lineage>
</organism>
<keyword evidence="1 5" id="KW-0597">Phosphoprotein</keyword>
<dbReference type="Gene3D" id="3.40.50.2300">
    <property type="match status" value="1"/>
</dbReference>
<sequence>MTPIRVVLVDDDAMVRTALSMILGGDPEISVVGQAPDGRAGLSVIAEHCPDVVLMDIRMPRLDGLSATEQLVRSGSPSKVIVLTTFDADDDVMRALQHGADGFLLKDTPPARLIEAVRLVAAGQSILSPSVTSQVLETVRGAARHGCDTSRSAARERLATLTERELEVARAVGAGRSNAQIAGQLFLSVATVKAHVGRILDKLGADNRVQVAITVHVADLDG</sequence>
<dbReference type="SMART" id="SM00421">
    <property type="entry name" value="HTH_LUXR"/>
    <property type="match status" value="1"/>
</dbReference>
<keyword evidence="3" id="KW-0238">DNA-binding</keyword>
<dbReference type="PANTHER" id="PTHR43214">
    <property type="entry name" value="TWO-COMPONENT RESPONSE REGULATOR"/>
    <property type="match status" value="1"/>
</dbReference>
<dbReference type="PANTHER" id="PTHR43214:SF24">
    <property type="entry name" value="TRANSCRIPTIONAL REGULATORY PROTEIN NARL-RELATED"/>
    <property type="match status" value="1"/>
</dbReference>
<accession>A0ABZ2MDJ0</accession>
<reference evidence="8 9" key="1">
    <citation type="submission" date="2024-02" db="EMBL/GenBank/DDBJ databases">
        <title>Janibacter sp. nov., isolated from gut of marine sandworm.</title>
        <authorList>
            <person name="Kim B."/>
            <person name="Jun M.O."/>
            <person name="Shin N.-R."/>
        </authorList>
    </citation>
    <scope>NUCLEOTIDE SEQUENCE [LARGE SCALE GENOMIC DNA]</scope>
    <source>
        <strain evidence="8 9">A1S7</strain>
    </source>
</reference>
<evidence type="ECO:0000313" key="9">
    <source>
        <dbReference type="Proteomes" id="UP001382727"/>
    </source>
</evidence>
<dbReference type="EMBL" id="CP144913">
    <property type="protein sequence ID" value="WXB75119.1"/>
    <property type="molecule type" value="Genomic_DNA"/>
</dbReference>
<name>A0ABZ2MDJ0_9MICO</name>
<evidence type="ECO:0000256" key="2">
    <source>
        <dbReference type="ARBA" id="ARBA00023015"/>
    </source>
</evidence>